<gene>
    <name evidence="1" type="ORF">LVY72_13910</name>
</gene>
<dbReference type="RefSeq" id="WP_237821859.1">
    <property type="nucleotide sequence ID" value="NZ_JAKLTQ010000010.1"/>
</dbReference>
<dbReference type="Proteomes" id="UP001165368">
    <property type="component" value="Unassembled WGS sequence"/>
</dbReference>
<comment type="caution">
    <text evidence="1">The sequence shown here is derived from an EMBL/GenBank/DDBJ whole genome shotgun (WGS) entry which is preliminary data.</text>
</comment>
<evidence type="ECO:0000313" key="1">
    <source>
        <dbReference type="EMBL" id="MCG2622993.1"/>
    </source>
</evidence>
<dbReference type="EMBL" id="JAKLTQ010000010">
    <property type="protein sequence ID" value="MCG2622993.1"/>
    <property type="molecule type" value="Genomic_DNA"/>
</dbReference>
<reference evidence="1" key="1">
    <citation type="submission" date="2022-01" db="EMBL/GenBank/DDBJ databases">
        <authorList>
            <person name="Jo J.-H."/>
            <person name="Im W.-T."/>
        </authorList>
    </citation>
    <scope>NUCLEOTIDE SEQUENCE</scope>
    <source>
        <strain evidence="1">I2-34</strain>
    </source>
</reference>
<keyword evidence="2" id="KW-1185">Reference proteome</keyword>
<proteinExistence type="predicted"/>
<protein>
    <submittedName>
        <fullName evidence="1">Uncharacterized protein</fullName>
    </submittedName>
</protein>
<evidence type="ECO:0000313" key="2">
    <source>
        <dbReference type="Proteomes" id="UP001165368"/>
    </source>
</evidence>
<sequence length="73" mass="8526">MSSRNRRDIGRVLRGETPYDDLDERDQARVRANWDEQIAERRARLDLAAEFTQAGRSWTEADKQGSAVVHRNR</sequence>
<organism evidence="1 2">
    <name type="scientific">Arthrobacter hankyongi</name>
    <dbReference type="NCBI Taxonomy" id="2904801"/>
    <lineage>
        <taxon>Bacteria</taxon>
        <taxon>Bacillati</taxon>
        <taxon>Actinomycetota</taxon>
        <taxon>Actinomycetes</taxon>
        <taxon>Micrococcales</taxon>
        <taxon>Micrococcaceae</taxon>
        <taxon>Arthrobacter</taxon>
    </lineage>
</organism>
<name>A0ABS9L8U3_9MICC</name>
<accession>A0ABS9L8U3</accession>